<dbReference type="Gene3D" id="3.10.180.10">
    <property type="entry name" value="2,3-Dihydroxybiphenyl 1,2-Dioxygenase, domain 1"/>
    <property type="match status" value="1"/>
</dbReference>
<keyword evidence="2" id="KW-1185">Reference proteome</keyword>
<dbReference type="Proteomes" id="UP001183176">
    <property type="component" value="Unassembled WGS sequence"/>
</dbReference>
<protein>
    <submittedName>
        <fullName evidence="1">VOC family protein</fullName>
    </submittedName>
</protein>
<organism evidence="1 2">
    <name type="scientific">Jatrophihabitans lederbergiae</name>
    <dbReference type="NCBI Taxonomy" id="3075547"/>
    <lineage>
        <taxon>Bacteria</taxon>
        <taxon>Bacillati</taxon>
        <taxon>Actinomycetota</taxon>
        <taxon>Actinomycetes</taxon>
        <taxon>Jatrophihabitantales</taxon>
        <taxon>Jatrophihabitantaceae</taxon>
        <taxon>Jatrophihabitans</taxon>
    </lineage>
</organism>
<evidence type="ECO:0000313" key="1">
    <source>
        <dbReference type="EMBL" id="MDT0259923.1"/>
    </source>
</evidence>
<dbReference type="InterPro" id="IPR029068">
    <property type="entry name" value="Glyas_Bleomycin-R_OHBP_Dase"/>
</dbReference>
<gene>
    <name evidence="1" type="ORF">RM423_00790</name>
</gene>
<dbReference type="EMBL" id="JAVREH010000001">
    <property type="protein sequence ID" value="MDT0259923.1"/>
    <property type="molecule type" value="Genomic_DNA"/>
</dbReference>
<proteinExistence type="predicted"/>
<reference evidence="2" key="1">
    <citation type="submission" date="2023-07" db="EMBL/GenBank/DDBJ databases">
        <title>30 novel species of actinomycetes from the DSMZ collection.</title>
        <authorList>
            <person name="Nouioui I."/>
        </authorList>
    </citation>
    <scope>NUCLEOTIDE SEQUENCE [LARGE SCALE GENOMIC DNA]</scope>
    <source>
        <strain evidence="2">DSM 44399</strain>
    </source>
</reference>
<evidence type="ECO:0000313" key="2">
    <source>
        <dbReference type="Proteomes" id="UP001183176"/>
    </source>
</evidence>
<name>A0ABU2J4L3_9ACTN</name>
<accession>A0ABU2J4L3</accession>
<comment type="caution">
    <text evidence="1">The sequence shown here is derived from an EMBL/GenBank/DDBJ whole genome shotgun (WGS) entry which is preliminary data.</text>
</comment>
<sequence>MTEMSVRGLTIAVHAGHRDEALAFYCALIGRDPDLGPDPDFYEWEISPGAWLQLATGRTAITPSSFRLRLQVESIDSSVKILRGKGFEPSAVKRLPGLVAFSNLTDPWGNPLGLYEDLGVVPGV</sequence>
<dbReference type="RefSeq" id="WP_311421082.1">
    <property type="nucleotide sequence ID" value="NZ_JAVREH010000001.1"/>
</dbReference>
<dbReference type="CDD" id="cd06587">
    <property type="entry name" value="VOC"/>
    <property type="match status" value="1"/>
</dbReference>
<dbReference type="SUPFAM" id="SSF54593">
    <property type="entry name" value="Glyoxalase/Bleomycin resistance protein/Dihydroxybiphenyl dioxygenase"/>
    <property type="match status" value="1"/>
</dbReference>